<dbReference type="GO" id="GO:0005654">
    <property type="term" value="C:nucleoplasm"/>
    <property type="evidence" value="ECO:0007669"/>
    <property type="project" value="TreeGrafter"/>
</dbReference>
<gene>
    <name evidence="11" type="primary">LOC108671537</name>
</gene>
<feature type="binding site" evidence="7">
    <location>
        <position position="237"/>
    </location>
    <ligand>
        <name>S-adenosyl-L-methionine</name>
        <dbReference type="ChEBI" id="CHEBI:59789"/>
    </ligand>
</feature>
<evidence type="ECO:0000256" key="7">
    <source>
        <dbReference type="PIRSR" id="PIRSR016323-2"/>
    </source>
</evidence>
<dbReference type="PANTHER" id="PTHR13563">
    <property type="entry name" value="TRNA (GUANINE-9-) METHYLTRANSFERASE"/>
    <property type="match status" value="1"/>
</dbReference>
<evidence type="ECO:0000313" key="11">
    <source>
        <dbReference type="RefSeq" id="XP_018014581.2"/>
    </source>
</evidence>
<dbReference type="FunFam" id="3.40.1280.30:FF:000001">
    <property type="entry name" value="tRNA methyltransferase 10 homolog A"/>
    <property type="match status" value="1"/>
</dbReference>
<feature type="compositionally biased region" description="Basic and acidic residues" evidence="8">
    <location>
        <begin position="76"/>
        <end position="88"/>
    </location>
</feature>
<dbReference type="Proteomes" id="UP000694843">
    <property type="component" value="Unplaced"/>
</dbReference>
<dbReference type="InterPro" id="IPR038459">
    <property type="entry name" value="MT_TRM10-typ_sf"/>
</dbReference>
<feature type="binding site" evidence="7">
    <location>
        <position position="251"/>
    </location>
    <ligand>
        <name>S-adenosyl-L-methionine</name>
        <dbReference type="ChEBI" id="CHEBI:59789"/>
    </ligand>
</feature>
<dbReference type="Gene3D" id="3.40.1280.30">
    <property type="match status" value="1"/>
</dbReference>
<dbReference type="InterPro" id="IPR007356">
    <property type="entry name" value="tRNA_m1G_MeTrfase_euk"/>
</dbReference>
<feature type="active site" description="Proton acceptor" evidence="6">
    <location>
        <position position="229"/>
    </location>
</feature>
<dbReference type="GO" id="GO:0002939">
    <property type="term" value="P:tRNA N1-guanine methylation"/>
    <property type="evidence" value="ECO:0007669"/>
    <property type="project" value="TreeGrafter"/>
</dbReference>
<dbReference type="EC" id="2.1.1.221" evidence="1"/>
<sequence>MRAVTHCSCVSDEARPKPRKMSNLEAPFDSTVPSICTSNSCGEDIHQGTEEPPVKIALGISKRQKKKLEKKQKWLATKEERKQKERERLKLKRKAKREAGIELGPSRKLLKLCTMANSNCKQRIVIDMSYDGYMNEKDLCKSVKQLHRCYSSNRRAKNPAQLYVTSFHGPSAQIMERNNGFKNWDIHFKEESYLDLFFKKDVVYLSSDSENVVNELDENKIYVIGGLVDHNNHKGLCHRLACENEVNHARLPINEFMKMKTRQVLTIDHVFQILLAVTEGKSWKNAFLGIIPARKGATALDDSNECI</sequence>
<keyword evidence="10" id="KW-1185">Reference proteome</keyword>
<evidence type="ECO:0000256" key="4">
    <source>
        <dbReference type="ARBA" id="ARBA00022691"/>
    </source>
</evidence>
<protein>
    <recommendedName>
        <fullName evidence="1">tRNA (guanine(9)-N(1))-methyltransferase</fullName>
        <ecNumber evidence="1">2.1.1.221</ecNumber>
    </recommendedName>
</protein>
<keyword evidence="2 11" id="KW-0489">Methyltransferase</keyword>
<feature type="binding site" evidence="7">
    <location>
        <position position="205"/>
    </location>
    <ligand>
        <name>S-adenosyl-L-methionine</name>
        <dbReference type="ChEBI" id="CHEBI:59789"/>
    </ligand>
</feature>
<dbReference type="GO" id="GO:0000049">
    <property type="term" value="F:tRNA binding"/>
    <property type="evidence" value="ECO:0007669"/>
    <property type="project" value="TreeGrafter"/>
</dbReference>
<feature type="binding site" evidence="7">
    <location>
        <position position="225"/>
    </location>
    <ligand>
        <name>S-adenosyl-L-methionine</name>
        <dbReference type="ChEBI" id="CHEBI:59789"/>
    </ligand>
</feature>
<evidence type="ECO:0000256" key="8">
    <source>
        <dbReference type="SAM" id="MobiDB-lite"/>
    </source>
</evidence>
<evidence type="ECO:0000256" key="5">
    <source>
        <dbReference type="ARBA" id="ARBA00048434"/>
    </source>
</evidence>
<keyword evidence="4" id="KW-0949">S-adenosyl-L-methionine</keyword>
<dbReference type="PANTHER" id="PTHR13563:SF13">
    <property type="entry name" value="TRNA METHYLTRANSFERASE 10 HOMOLOG A"/>
    <property type="match status" value="1"/>
</dbReference>
<dbReference type="PROSITE" id="PS51675">
    <property type="entry name" value="SAM_MT_TRM10"/>
    <property type="match status" value="1"/>
</dbReference>
<dbReference type="AlphaFoldDB" id="A0A8B7NN11"/>
<keyword evidence="3" id="KW-0808">Transferase</keyword>
<comment type="catalytic activity">
    <reaction evidence="5">
        <text>guanosine(9) in tRNA + S-adenosyl-L-methionine = N(1)-methylguanosine(9) in tRNA + S-adenosyl-L-homocysteine + H(+)</text>
        <dbReference type="Rhea" id="RHEA:43156"/>
        <dbReference type="Rhea" id="RHEA-COMP:10367"/>
        <dbReference type="Rhea" id="RHEA-COMP:10368"/>
        <dbReference type="ChEBI" id="CHEBI:15378"/>
        <dbReference type="ChEBI" id="CHEBI:57856"/>
        <dbReference type="ChEBI" id="CHEBI:59789"/>
        <dbReference type="ChEBI" id="CHEBI:73542"/>
        <dbReference type="ChEBI" id="CHEBI:74269"/>
        <dbReference type="EC" id="2.1.1.221"/>
    </reaction>
</comment>
<dbReference type="InterPro" id="IPR028564">
    <property type="entry name" value="MT_TRM10-typ"/>
</dbReference>
<evidence type="ECO:0000256" key="2">
    <source>
        <dbReference type="ARBA" id="ARBA00022603"/>
    </source>
</evidence>
<dbReference type="KEGG" id="hazt:108671537"/>
<dbReference type="OMA" id="FKKNDGW"/>
<evidence type="ECO:0000256" key="1">
    <source>
        <dbReference type="ARBA" id="ARBA00012797"/>
    </source>
</evidence>
<evidence type="ECO:0000256" key="6">
    <source>
        <dbReference type="PIRSR" id="PIRSR016323-1"/>
    </source>
</evidence>
<dbReference type="InterPro" id="IPR016653">
    <property type="entry name" value="TRM10/TRM10A"/>
</dbReference>
<dbReference type="CDD" id="cd18101">
    <property type="entry name" value="Trm10euk_A"/>
    <property type="match status" value="1"/>
</dbReference>
<reference evidence="11" key="1">
    <citation type="submission" date="2025-08" db="UniProtKB">
        <authorList>
            <consortium name="RefSeq"/>
        </authorList>
    </citation>
    <scope>IDENTIFICATION</scope>
    <source>
        <tissue evidence="11">Whole organism</tissue>
    </source>
</reference>
<organism evidence="10 11">
    <name type="scientific">Hyalella azteca</name>
    <name type="common">Amphipod</name>
    <dbReference type="NCBI Taxonomy" id="294128"/>
    <lineage>
        <taxon>Eukaryota</taxon>
        <taxon>Metazoa</taxon>
        <taxon>Ecdysozoa</taxon>
        <taxon>Arthropoda</taxon>
        <taxon>Crustacea</taxon>
        <taxon>Multicrustacea</taxon>
        <taxon>Malacostraca</taxon>
        <taxon>Eumalacostraca</taxon>
        <taxon>Peracarida</taxon>
        <taxon>Amphipoda</taxon>
        <taxon>Senticaudata</taxon>
        <taxon>Talitrida</taxon>
        <taxon>Talitroidea</taxon>
        <taxon>Hyalellidae</taxon>
        <taxon>Hyalella</taxon>
    </lineage>
</organism>
<dbReference type="OrthoDB" id="278300at2759"/>
<proteinExistence type="predicted"/>
<dbReference type="PIRSF" id="PIRSF016323">
    <property type="entry name" value="tRNA_m1G_mtfrase_met"/>
    <property type="match status" value="1"/>
</dbReference>
<evidence type="ECO:0000313" key="10">
    <source>
        <dbReference type="Proteomes" id="UP000694843"/>
    </source>
</evidence>
<accession>A0A8B7NN11</accession>
<feature type="region of interest" description="Disordered" evidence="8">
    <location>
        <begin position="72"/>
        <end position="97"/>
    </location>
</feature>
<name>A0A8B7NN11_HYAAZ</name>
<dbReference type="GO" id="GO:0052905">
    <property type="term" value="F:tRNA (guanosine(9)-N1)-methyltransferase activity"/>
    <property type="evidence" value="ECO:0007669"/>
    <property type="project" value="UniProtKB-EC"/>
</dbReference>
<evidence type="ECO:0000256" key="3">
    <source>
        <dbReference type="ARBA" id="ARBA00022679"/>
    </source>
</evidence>
<feature type="domain" description="SAM-dependent MTase TRM10-type" evidence="9">
    <location>
        <begin position="105"/>
        <end position="298"/>
    </location>
</feature>
<dbReference type="RefSeq" id="XP_018014581.2">
    <property type="nucleotide sequence ID" value="XM_018159092.2"/>
</dbReference>
<evidence type="ECO:0000259" key="9">
    <source>
        <dbReference type="PROSITE" id="PS51675"/>
    </source>
</evidence>
<dbReference type="GeneID" id="108671537"/>